<sequence>VLVANRQFPILPTDYFTGPGLQSQQCVLEVQMGHDASPWVFGDTFMKKFYTVFDAGHSRIGLADRPHVPNHSASKMVINSPLFPREQGGHGFRETELGALVAVALVTLLFFMAATSTSVRRALSAVHRRATASERRRLPGGRDTAGCWPFSTPKRRSDTRRGRAEGSAAPLRFQPGSYDAGRMSSLAAPLMGSQRQRVHRDHPVLQRSTGICLPFLRWPRCFAVAFRERFRRERGSSPCFYYYLLFLLPSRAASMRVDLEA</sequence>
<dbReference type="EMBL" id="JABANO010024753">
    <property type="protein sequence ID" value="KAF4721405.1"/>
    <property type="molecule type" value="Genomic_DNA"/>
</dbReference>
<proteinExistence type="predicted"/>
<evidence type="ECO:0000313" key="4">
    <source>
        <dbReference type="EMBL" id="KAF4721405.1"/>
    </source>
</evidence>
<comment type="caution">
    <text evidence="4">The sequence shown here is derived from an EMBL/GenBank/DDBJ whole genome shotgun (WGS) entry which is preliminary data.</text>
</comment>
<keyword evidence="5" id="KW-1185">Reference proteome</keyword>
<dbReference type="InterPro" id="IPR033121">
    <property type="entry name" value="PEPTIDASE_A1"/>
</dbReference>
<keyword evidence="2" id="KW-0472">Membrane</keyword>
<dbReference type="PROSITE" id="PS51767">
    <property type="entry name" value="PEPTIDASE_A1"/>
    <property type="match status" value="1"/>
</dbReference>
<gene>
    <name evidence="4" type="ORF">FOZ63_000956</name>
</gene>
<evidence type="ECO:0000259" key="3">
    <source>
        <dbReference type="PROSITE" id="PS51767"/>
    </source>
</evidence>
<name>A0A7J6RLE8_PEROL</name>
<accession>A0A7J6RLE8</accession>
<organism evidence="4 5">
    <name type="scientific">Perkinsus olseni</name>
    <name type="common">Perkinsus atlanticus</name>
    <dbReference type="NCBI Taxonomy" id="32597"/>
    <lineage>
        <taxon>Eukaryota</taxon>
        <taxon>Sar</taxon>
        <taxon>Alveolata</taxon>
        <taxon>Perkinsozoa</taxon>
        <taxon>Perkinsea</taxon>
        <taxon>Perkinsida</taxon>
        <taxon>Perkinsidae</taxon>
        <taxon>Perkinsus</taxon>
    </lineage>
</organism>
<reference evidence="4 5" key="1">
    <citation type="submission" date="2020-04" db="EMBL/GenBank/DDBJ databases">
        <title>Perkinsus olseni comparative genomics.</title>
        <authorList>
            <person name="Bogema D.R."/>
        </authorList>
    </citation>
    <scope>NUCLEOTIDE SEQUENCE [LARGE SCALE GENOMIC DNA]</scope>
    <source>
        <strain evidence="4 5">ATCC PRA-207</strain>
    </source>
</reference>
<dbReference type="Gene3D" id="2.40.70.10">
    <property type="entry name" value="Acid Proteases"/>
    <property type="match status" value="1"/>
</dbReference>
<evidence type="ECO:0000313" key="5">
    <source>
        <dbReference type="Proteomes" id="UP000553632"/>
    </source>
</evidence>
<dbReference type="Proteomes" id="UP000553632">
    <property type="component" value="Unassembled WGS sequence"/>
</dbReference>
<keyword evidence="2" id="KW-0812">Transmembrane</keyword>
<dbReference type="SUPFAM" id="SSF50630">
    <property type="entry name" value="Acid proteases"/>
    <property type="match status" value="1"/>
</dbReference>
<dbReference type="InterPro" id="IPR021109">
    <property type="entry name" value="Peptidase_aspartic_dom_sf"/>
</dbReference>
<feature type="transmembrane region" description="Helical" evidence="2">
    <location>
        <begin position="97"/>
        <end position="119"/>
    </location>
</feature>
<feature type="non-terminal residue" evidence="4">
    <location>
        <position position="1"/>
    </location>
</feature>
<keyword evidence="2" id="KW-1133">Transmembrane helix</keyword>
<evidence type="ECO:0000256" key="1">
    <source>
        <dbReference type="SAM" id="MobiDB-lite"/>
    </source>
</evidence>
<feature type="compositionally biased region" description="Basic and acidic residues" evidence="1">
    <location>
        <begin position="155"/>
        <end position="164"/>
    </location>
</feature>
<dbReference type="AlphaFoldDB" id="A0A7J6RLE8"/>
<protein>
    <recommendedName>
        <fullName evidence="3">Peptidase A1 domain-containing protein</fullName>
    </recommendedName>
</protein>
<feature type="region of interest" description="Disordered" evidence="1">
    <location>
        <begin position="130"/>
        <end position="167"/>
    </location>
</feature>
<feature type="domain" description="Peptidase A1" evidence="3">
    <location>
        <begin position="1"/>
        <end position="63"/>
    </location>
</feature>
<dbReference type="Pfam" id="PF00026">
    <property type="entry name" value="Asp"/>
    <property type="match status" value="1"/>
</dbReference>
<evidence type="ECO:0000256" key="2">
    <source>
        <dbReference type="SAM" id="Phobius"/>
    </source>
</evidence>